<dbReference type="Proteomes" id="UP000319103">
    <property type="component" value="Unassembled WGS sequence"/>
</dbReference>
<dbReference type="AlphaFoldDB" id="A0A540WDW9"/>
<accession>A0A540WDW9</accession>
<evidence type="ECO:0000259" key="1">
    <source>
        <dbReference type="Pfam" id="PF01797"/>
    </source>
</evidence>
<dbReference type="Pfam" id="PF01797">
    <property type="entry name" value="Y1_Tnp"/>
    <property type="match status" value="1"/>
</dbReference>
<protein>
    <recommendedName>
        <fullName evidence="1">Transposase IS200-like domain-containing protein</fullName>
    </recommendedName>
</protein>
<reference evidence="2 3" key="1">
    <citation type="submission" date="2019-06" db="EMBL/GenBank/DDBJ databases">
        <title>Description of Kitasatospora acidophila sp. nov. isolated from pine grove soil, and reclassification of Streptomyces novaecaesareae to Kitasatospora novaeceasareae comb. nov.</title>
        <authorList>
            <person name="Kim M.J."/>
        </authorList>
    </citation>
    <scope>NUCLEOTIDE SEQUENCE [LARGE SCALE GENOMIC DNA]</scope>
    <source>
        <strain evidence="2 3">MMS16-CNU292</strain>
    </source>
</reference>
<dbReference type="OrthoDB" id="9798161at2"/>
<dbReference type="EMBL" id="VIGB01000003">
    <property type="protein sequence ID" value="TQF07087.1"/>
    <property type="molecule type" value="Genomic_DNA"/>
</dbReference>
<evidence type="ECO:0000313" key="3">
    <source>
        <dbReference type="Proteomes" id="UP000319103"/>
    </source>
</evidence>
<keyword evidence="3" id="KW-1185">Reference proteome</keyword>
<proteinExistence type="predicted"/>
<dbReference type="SUPFAM" id="SSF143422">
    <property type="entry name" value="Transposase IS200-like"/>
    <property type="match status" value="1"/>
</dbReference>
<organism evidence="2 3">
    <name type="scientific">Kitasatospora acidiphila</name>
    <dbReference type="NCBI Taxonomy" id="2567942"/>
    <lineage>
        <taxon>Bacteria</taxon>
        <taxon>Bacillati</taxon>
        <taxon>Actinomycetota</taxon>
        <taxon>Actinomycetes</taxon>
        <taxon>Kitasatosporales</taxon>
        <taxon>Streptomycetaceae</taxon>
        <taxon>Kitasatospora</taxon>
    </lineage>
</organism>
<comment type="caution">
    <text evidence="2">The sequence shown here is derived from an EMBL/GenBank/DDBJ whole genome shotgun (WGS) entry which is preliminary data.</text>
</comment>
<dbReference type="GO" id="GO:0006313">
    <property type="term" value="P:DNA transposition"/>
    <property type="evidence" value="ECO:0007669"/>
    <property type="project" value="InterPro"/>
</dbReference>
<dbReference type="InterPro" id="IPR036515">
    <property type="entry name" value="Transposase_17_sf"/>
</dbReference>
<feature type="domain" description="Transposase IS200-like" evidence="1">
    <location>
        <begin position="3"/>
        <end position="30"/>
    </location>
</feature>
<dbReference type="GO" id="GO:0004803">
    <property type="term" value="F:transposase activity"/>
    <property type="evidence" value="ECO:0007669"/>
    <property type="project" value="InterPro"/>
</dbReference>
<dbReference type="GO" id="GO:0003677">
    <property type="term" value="F:DNA binding"/>
    <property type="evidence" value="ECO:0007669"/>
    <property type="project" value="InterPro"/>
</dbReference>
<dbReference type="InterPro" id="IPR002686">
    <property type="entry name" value="Transposase_17"/>
</dbReference>
<name>A0A540WDW9_9ACTN</name>
<evidence type="ECO:0000313" key="2">
    <source>
        <dbReference type="EMBL" id="TQF07087.1"/>
    </source>
</evidence>
<sequence>MHKYLWEEHLWSHSYFAASCDGAPPSTIKESDNKMRPD</sequence>
<dbReference type="PROSITE" id="PS51257">
    <property type="entry name" value="PROKAR_LIPOPROTEIN"/>
    <property type="match status" value="1"/>
</dbReference>
<gene>
    <name evidence="2" type="ORF">E6W39_02310</name>
</gene>